<keyword evidence="9" id="KW-1185">Reference proteome</keyword>
<dbReference type="Proteomes" id="UP000245647">
    <property type="component" value="Unassembled WGS sequence"/>
</dbReference>
<protein>
    <recommendedName>
        <fullName evidence="7">Ribonuclease P protein component</fullName>
        <shortName evidence="7">RNase P protein</shortName>
        <shortName evidence="7">RNaseP protein</shortName>
        <ecNumber evidence="7">3.1.26.5</ecNumber>
    </recommendedName>
    <alternativeName>
        <fullName evidence="7">Protein C5</fullName>
    </alternativeName>
</protein>
<comment type="subunit">
    <text evidence="7">Consists of a catalytic RNA component (M1 or rnpB) and a protein subunit.</text>
</comment>
<evidence type="ECO:0000256" key="1">
    <source>
        <dbReference type="ARBA" id="ARBA00002663"/>
    </source>
</evidence>
<dbReference type="GO" id="GO:0000049">
    <property type="term" value="F:tRNA binding"/>
    <property type="evidence" value="ECO:0007669"/>
    <property type="project" value="UniProtKB-UniRule"/>
</dbReference>
<dbReference type="InterPro" id="IPR000100">
    <property type="entry name" value="RNase_P"/>
</dbReference>
<dbReference type="SUPFAM" id="SSF54211">
    <property type="entry name" value="Ribosomal protein S5 domain 2-like"/>
    <property type="match status" value="1"/>
</dbReference>
<evidence type="ECO:0000256" key="5">
    <source>
        <dbReference type="ARBA" id="ARBA00022801"/>
    </source>
</evidence>
<dbReference type="OrthoDB" id="1524972at2"/>
<dbReference type="EMBL" id="QEAS01000007">
    <property type="protein sequence ID" value="PWG80864.1"/>
    <property type="molecule type" value="Genomic_DNA"/>
</dbReference>
<reference evidence="8 9" key="1">
    <citation type="submission" date="2018-04" db="EMBL/GenBank/DDBJ databases">
        <title>Pedobacter chongqingensis sp. nov., isolated from a rottenly hemp rope.</title>
        <authorList>
            <person name="Cai Y."/>
        </authorList>
    </citation>
    <scope>NUCLEOTIDE SEQUENCE [LARGE SCALE GENOMIC DNA]</scope>
    <source>
        <strain evidence="8 9">FJ4-8</strain>
    </source>
</reference>
<keyword evidence="3 7" id="KW-0540">Nuclease</keyword>
<dbReference type="InterPro" id="IPR020568">
    <property type="entry name" value="Ribosomal_Su5_D2-typ_SF"/>
</dbReference>
<keyword evidence="2 7" id="KW-0819">tRNA processing</keyword>
<evidence type="ECO:0000313" key="9">
    <source>
        <dbReference type="Proteomes" id="UP000245647"/>
    </source>
</evidence>
<gene>
    <name evidence="7" type="primary">rnpA</name>
    <name evidence="8" type="ORF">DDR33_10470</name>
</gene>
<dbReference type="InterPro" id="IPR020539">
    <property type="entry name" value="RNase_P_CS"/>
</dbReference>
<dbReference type="PROSITE" id="PS00648">
    <property type="entry name" value="RIBONUCLEASE_P"/>
    <property type="match status" value="1"/>
</dbReference>
<sequence>MYTFKKEERLCSKKLLDQLFSSGSSFLVYPFKVVYLREVLPVNYPSQVVIVVPKRRFRRAHDRNLIKRRIREVYRLHKHDLFYSFLKERNMQILLSLQYVGKEIVNFSMMDKKLQAVFRQLNKIYSEDGHKDN</sequence>
<dbReference type="EC" id="3.1.26.5" evidence="7"/>
<evidence type="ECO:0000256" key="3">
    <source>
        <dbReference type="ARBA" id="ARBA00022722"/>
    </source>
</evidence>
<evidence type="ECO:0000256" key="7">
    <source>
        <dbReference type="HAMAP-Rule" id="MF_00227"/>
    </source>
</evidence>
<dbReference type="Pfam" id="PF00825">
    <property type="entry name" value="Ribonuclease_P"/>
    <property type="match status" value="1"/>
</dbReference>
<dbReference type="HAMAP" id="MF_00227">
    <property type="entry name" value="RNase_P"/>
    <property type="match status" value="1"/>
</dbReference>
<comment type="function">
    <text evidence="1 7">RNaseP catalyzes the removal of the 5'-leader sequence from pre-tRNA to produce the mature 5'-terminus. It can also cleave other RNA substrates such as 4.5S RNA. The protein component plays an auxiliary but essential role in vivo by binding to the 5'-leader sequence and broadening the substrate specificity of the ribozyme.</text>
</comment>
<accession>A0A2U2PHX5</accession>
<name>A0A2U2PHX5_9SPHI</name>
<dbReference type="InterPro" id="IPR014721">
    <property type="entry name" value="Ribsml_uS5_D2-typ_fold_subgr"/>
</dbReference>
<keyword evidence="5 7" id="KW-0378">Hydrolase</keyword>
<comment type="caution">
    <text evidence="8">The sequence shown here is derived from an EMBL/GenBank/DDBJ whole genome shotgun (WGS) entry which is preliminary data.</text>
</comment>
<evidence type="ECO:0000313" key="8">
    <source>
        <dbReference type="EMBL" id="PWG80864.1"/>
    </source>
</evidence>
<evidence type="ECO:0000256" key="2">
    <source>
        <dbReference type="ARBA" id="ARBA00022694"/>
    </source>
</evidence>
<keyword evidence="6 7" id="KW-0694">RNA-binding</keyword>
<organism evidence="8 9">
    <name type="scientific">Pararcticibacter amylolyticus</name>
    <dbReference type="NCBI Taxonomy" id="2173175"/>
    <lineage>
        <taxon>Bacteria</taxon>
        <taxon>Pseudomonadati</taxon>
        <taxon>Bacteroidota</taxon>
        <taxon>Sphingobacteriia</taxon>
        <taxon>Sphingobacteriales</taxon>
        <taxon>Sphingobacteriaceae</taxon>
        <taxon>Pararcticibacter</taxon>
    </lineage>
</organism>
<proteinExistence type="inferred from homology"/>
<dbReference type="GO" id="GO:0004526">
    <property type="term" value="F:ribonuclease P activity"/>
    <property type="evidence" value="ECO:0007669"/>
    <property type="project" value="UniProtKB-UniRule"/>
</dbReference>
<dbReference type="RefSeq" id="WP_109415719.1">
    <property type="nucleotide sequence ID" value="NZ_QEAS01000007.1"/>
</dbReference>
<comment type="similarity">
    <text evidence="7">Belongs to the RnpA family.</text>
</comment>
<evidence type="ECO:0000256" key="4">
    <source>
        <dbReference type="ARBA" id="ARBA00022759"/>
    </source>
</evidence>
<dbReference type="Gene3D" id="3.30.230.10">
    <property type="match status" value="1"/>
</dbReference>
<dbReference type="AlphaFoldDB" id="A0A2U2PHX5"/>
<comment type="catalytic activity">
    <reaction evidence="7">
        <text>Endonucleolytic cleavage of RNA, removing 5'-extranucleotides from tRNA precursor.</text>
        <dbReference type="EC" id="3.1.26.5"/>
    </reaction>
</comment>
<keyword evidence="4 7" id="KW-0255">Endonuclease</keyword>
<evidence type="ECO:0000256" key="6">
    <source>
        <dbReference type="ARBA" id="ARBA00022884"/>
    </source>
</evidence>
<dbReference type="GO" id="GO:0001682">
    <property type="term" value="P:tRNA 5'-leader removal"/>
    <property type="evidence" value="ECO:0007669"/>
    <property type="project" value="UniProtKB-UniRule"/>
</dbReference>